<dbReference type="Pfam" id="PF20260">
    <property type="entry name" value="PUA_4"/>
    <property type="match status" value="1"/>
</dbReference>
<dbReference type="PIRSF" id="PIRSF015601">
    <property type="entry name" value="MTase_slr0722"/>
    <property type="match status" value="1"/>
</dbReference>
<dbReference type="PANTHER" id="PTHR30027:SF3">
    <property type="entry name" value="16S RRNA (URACIL(1498)-N(3))-METHYLTRANSFERASE"/>
    <property type="match status" value="1"/>
</dbReference>
<evidence type="ECO:0000256" key="5">
    <source>
        <dbReference type="ARBA" id="ARBA00022552"/>
    </source>
</evidence>
<dbReference type="InterPro" id="IPR046886">
    <property type="entry name" value="RsmE_MTase_dom"/>
</dbReference>
<dbReference type="Gene3D" id="3.40.1280.10">
    <property type="match status" value="1"/>
</dbReference>
<dbReference type="InterPro" id="IPR046887">
    <property type="entry name" value="RsmE_PUA-like"/>
</dbReference>
<dbReference type="Pfam" id="PF04452">
    <property type="entry name" value="Methyltrans_RNA"/>
    <property type="match status" value="1"/>
</dbReference>
<sequence>MAKARRFFAQYIRLGQERVEIRGEEFIHIKKVLRLEVGSPVILLNGKGLELTGAVEAFGKDSALVKVEASSEGAGESSVSVTLLQALIKGDKPELVVQKATELGAERIIFYTNDRTVPSPSTDKIDSKLERLRRISLEAVKQCERSVVPEIDLLGFEEALALCGDDRGIILYEGETRNSFKKSLSFLPEGRGVCLLIGPEGGFTGDEVGKALAAGFVAAGLGRRVLRSETAAIAALAIVQYEFGDME</sequence>
<dbReference type="NCBIfam" id="TIGR00046">
    <property type="entry name" value="RsmE family RNA methyltransferase"/>
    <property type="match status" value="1"/>
</dbReference>
<evidence type="ECO:0000256" key="3">
    <source>
        <dbReference type="ARBA" id="ARBA00012328"/>
    </source>
</evidence>
<dbReference type="InterPro" id="IPR015947">
    <property type="entry name" value="PUA-like_sf"/>
</dbReference>
<dbReference type="CDD" id="cd18084">
    <property type="entry name" value="RsmE-like"/>
    <property type="match status" value="1"/>
</dbReference>
<evidence type="ECO:0000256" key="7">
    <source>
        <dbReference type="ARBA" id="ARBA00022679"/>
    </source>
</evidence>
<evidence type="ECO:0000256" key="2">
    <source>
        <dbReference type="ARBA" id="ARBA00005528"/>
    </source>
</evidence>
<accession>A0A3B0QNN0</accession>
<dbReference type="SUPFAM" id="SSF75217">
    <property type="entry name" value="alpha/beta knot"/>
    <property type="match status" value="1"/>
</dbReference>
<reference evidence="13" key="1">
    <citation type="submission" date="2018-06" db="EMBL/GenBank/DDBJ databases">
        <authorList>
            <person name="Zhirakovskaya E."/>
        </authorList>
    </citation>
    <scope>NUCLEOTIDE SEQUENCE</scope>
</reference>
<feature type="domain" description="Ribosomal RNA small subunit methyltransferase E PUA-like" evidence="12">
    <location>
        <begin position="21"/>
        <end position="68"/>
    </location>
</feature>
<dbReference type="InterPro" id="IPR029026">
    <property type="entry name" value="tRNA_m1G_MTases_N"/>
</dbReference>
<evidence type="ECO:0000256" key="6">
    <source>
        <dbReference type="ARBA" id="ARBA00022603"/>
    </source>
</evidence>
<feature type="domain" description="Ribosomal RNA small subunit methyltransferase E methyltransferase" evidence="11">
    <location>
        <begin position="76"/>
        <end position="240"/>
    </location>
</feature>
<organism evidence="13">
    <name type="scientific">hydrothermal vent metagenome</name>
    <dbReference type="NCBI Taxonomy" id="652676"/>
    <lineage>
        <taxon>unclassified sequences</taxon>
        <taxon>metagenomes</taxon>
        <taxon>ecological metagenomes</taxon>
    </lineage>
</organism>
<keyword evidence="5" id="KW-0698">rRNA processing</keyword>
<evidence type="ECO:0000256" key="9">
    <source>
        <dbReference type="ARBA" id="ARBA00025699"/>
    </source>
</evidence>
<dbReference type="SUPFAM" id="SSF88697">
    <property type="entry name" value="PUA domain-like"/>
    <property type="match status" value="1"/>
</dbReference>
<evidence type="ECO:0000256" key="8">
    <source>
        <dbReference type="ARBA" id="ARBA00022691"/>
    </source>
</evidence>
<evidence type="ECO:0000259" key="12">
    <source>
        <dbReference type="Pfam" id="PF20260"/>
    </source>
</evidence>
<comment type="catalytic activity">
    <reaction evidence="10">
        <text>uridine(1498) in 16S rRNA + S-adenosyl-L-methionine = N(3)-methyluridine(1498) in 16S rRNA + S-adenosyl-L-homocysteine + H(+)</text>
        <dbReference type="Rhea" id="RHEA:42920"/>
        <dbReference type="Rhea" id="RHEA-COMP:10283"/>
        <dbReference type="Rhea" id="RHEA-COMP:10284"/>
        <dbReference type="ChEBI" id="CHEBI:15378"/>
        <dbReference type="ChEBI" id="CHEBI:57856"/>
        <dbReference type="ChEBI" id="CHEBI:59789"/>
        <dbReference type="ChEBI" id="CHEBI:65315"/>
        <dbReference type="ChEBI" id="CHEBI:74502"/>
        <dbReference type="EC" id="2.1.1.193"/>
    </reaction>
</comment>
<keyword evidence="4" id="KW-0963">Cytoplasm</keyword>
<comment type="similarity">
    <text evidence="2">Belongs to the RNA methyltransferase RsmE family.</text>
</comment>
<dbReference type="AlphaFoldDB" id="A0A3B0QNN0"/>
<dbReference type="EMBL" id="UOEA01000002">
    <property type="protein sequence ID" value="VAV82211.1"/>
    <property type="molecule type" value="Genomic_DNA"/>
</dbReference>
<protein>
    <recommendedName>
        <fullName evidence="3">16S rRNA (uracil(1498)-N(3))-methyltransferase</fullName>
        <ecNumber evidence="3">2.1.1.193</ecNumber>
    </recommendedName>
</protein>
<evidence type="ECO:0000256" key="1">
    <source>
        <dbReference type="ARBA" id="ARBA00004496"/>
    </source>
</evidence>
<keyword evidence="6 13" id="KW-0489">Methyltransferase</keyword>
<dbReference type="GO" id="GO:0070475">
    <property type="term" value="P:rRNA base methylation"/>
    <property type="evidence" value="ECO:0007669"/>
    <property type="project" value="TreeGrafter"/>
</dbReference>
<keyword evidence="7 13" id="KW-0808">Transferase</keyword>
<comment type="function">
    <text evidence="9">Specifically methylates the N3 position of the uracil ring of uridine 1498 (m3U1498) in 16S rRNA. Acts on the fully assembled 30S ribosomal subunit.</text>
</comment>
<dbReference type="EC" id="2.1.1.193" evidence="3"/>
<keyword evidence="8" id="KW-0949">S-adenosyl-L-methionine</keyword>
<name>A0A3B0QNN0_9ZZZZ</name>
<evidence type="ECO:0000256" key="4">
    <source>
        <dbReference type="ARBA" id="ARBA00022490"/>
    </source>
</evidence>
<dbReference type="InterPro" id="IPR006700">
    <property type="entry name" value="RsmE"/>
</dbReference>
<dbReference type="GO" id="GO:0070042">
    <property type="term" value="F:rRNA (uridine-N3-)-methyltransferase activity"/>
    <property type="evidence" value="ECO:0007669"/>
    <property type="project" value="TreeGrafter"/>
</dbReference>
<evidence type="ECO:0000313" key="13">
    <source>
        <dbReference type="EMBL" id="VAV82211.1"/>
    </source>
</evidence>
<evidence type="ECO:0000256" key="10">
    <source>
        <dbReference type="ARBA" id="ARBA00047944"/>
    </source>
</evidence>
<dbReference type="InterPro" id="IPR029028">
    <property type="entry name" value="Alpha/beta_knot_MTases"/>
</dbReference>
<dbReference type="PANTHER" id="PTHR30027">
    <property type="entry name" value="RIBOSOMAL RNA SMALL SUBUNIT METHYLTRANSFERASE E"/>
    <property type="match status" value="1"/>
</dbReference>
<dbReference type="GO" id="GO:0005737">
    <property type="term" value="C:cytoplasm"/>
    <property type="evidence" value="ECO:0007669"/>
    <property type="project" value="UniProtKB-SubCell"/>
</dbReference>
<gene>
    <name evidence="13" type="ORF">MNBD_DELTA01-1243</name>
</gene>
<proteinExistence type="inferred from homology"/>
<evidence type="ECO:0000259" key="11">
    <source>
        <dbReference type="Pfam" id="PF04452"/>
    </source>
</evidence>
<comment type="subcellular location">
    <subcellularLocation>
        <location evidence="1">Cytoplasm</location>
    </subcellularLocation>
</comment>